<accession>A0A059F074</accession>
<reference evidence="1 2" key="2">
    <citation type="submission" date="2014-03" db="EMBL/GenBank/DDBJ databases">
        <title>The Genome Sequence of Anncaliia algerae insect isolate PRA339.</title>
        <authorList>
            <consortium name="The Broad Institute Genome Sequencing Platform"/>
            <consortium name="The Broad Institute Genome Sequencing Center for Infectious Disease"/>
            <person name="Cuomo C."/>
            <person name="Becnel J."/>
            <person name="Sanscrainte N."/>
            <person name="Walker B."/>
            <person name="Young S.K."/>
            <person name="Zeng Q."/>
            <person name="Gargeya S."/>
            <person name="Fitzgerald M."/>
            <person name="Haas B."/>
            <person name="Abouelleil A."/>
            <person name="Alvarado L."/>
            <person name="Arachchi H.M."/>
            <person name="Berlin A.M."/>
            <person name="Chapman S.B."/>
            <person name="Dewar J."/>
            <person name="Goldberg J."/>
            <person name="Griggs A."/>
            <person name="Gujja S."/>
            <person name="Hansen M."/>
            <person name="Howarth C."/>
            <person name="Imamovic A."/>
            <person name="Larimer J."/>
            <person name="McCowan C."/>
            <person name="Murphy C."/>
            <person name="Neiman D."/>
            <person name="Pearson M."/>
            <person name="Priest M."/>
            <person name="Roberts A."/>
            <person name="Saif S."/>
            <person name="Shea T."/>
            <person name="Sisk P."/>
            <person name="Sykes S."/>
            <person name="Wortman J."/>
            <person name="Nusbaum C."/>
            <person name="Birren B."/>
        </authorList>
    </citation>
    <scope>NUCLEOTIDE SEQUENCE [LARGE SCALE GENOMIC DNA]</scope>
    <source>
        <strain evidence="1 2">PRA339</strain>
    </source>
</reference>
<dbReference type="VEuPathDB" id="MicrosporidiaDB:H312_02217"/>
<keyword evidence="2" id="KW-1185">Reference proteome</keyword>
<gene>
    <name evidence="1" type="ORF">H312_02217</name>
</gene>
<protein>
    <submittedName>
        <fullName evidence="1">Uncharacterized protein</fullName>
    </submittedName>
</protein>
<organism evidence="1 2">
    <name type="scientific">Anncaliia algerae PRA339</name>
    <dbReference type="NCBI Taxonomy" id="1288291"/>
    <lineage>
        <taxon>Eukaryota</taxon>
        <taxon>Fungi</taxon>
        <taxon>Fungi incertae sedis</taxon>
        <taxon>Microsporidia</taxon>
        <taxon>Tubulinosematoidea</taxon>
        <taxon>Tubulinosematidae</taxon>
        <taxon>Anncaliia</taxon>
    </lineage>
</organism>
<name>A0A059F074_9MICR</name>
<reference evidence="2" key="1">
    <citation type="submission" date="2013-02" db="EMBL/GenBank/DDBJ databases">
        <authorList>
            <consortium name="The Broad Institute Genome Sequencing Platform"/>
            <person name="Cuomo C."/>
            <person name="Becnel J."/>
            <person name="Sanscrainte N."/>
            <person name="Walker B."/>
            <person name="Young S.K."/>
            <person name="Zeng Q."/>
            <person name="Gargeya S."/>
            <person name="Fitzgerald M."/>
            <person name="Haas B."/>
            <person name="Abouelleil A."/>
            <person name="Alvarado L."/>
            <person name="Arachchi H.M."/>
            <person name="Berlin A.M."/>
            <person name="Chapman S.B."/>
            <person name="Dewar J."/>
            <person name="Goldberg J."/>
            <person name="Griggs A."/>
            <person name="Gujja S."/>
            <person name="Hansen M."/>
            <person name="Howarth C."/>
            <person name="Imamovic A."/>
            <person name="Larimer J."/>
            <person name="McCowan C."/>
            <person name="Murphy C."/>
            <person name="Neiman D."/>
            <person name="Pearson M."/>
            <person name="Priest M."/>
            <person name="Roberts A."/>
            <person name="Saif S."/>
            <person name="Shea T."/>
            <person name="Sisk P."/>
            <person name="Sykes S."/>
            <person name="Wortman J."/>
            <person name="Nusbaum C."/>
            <person name="Birren B."/>
        </authorList>
    </citation>
    <scope>NUCLEOTIDE SEQUENCE [LARGE SCALE GENOMIC DNA]</scope>
    <source>
        <strain evidence="2">PRA339</strain>
    </source>
</reference>
<dbReference type="HOGENOM" id="CLU_462382_0_0_1"/>
<dbReference type="AlphaFoldDB" id="A0A059F074"/>
<feature type="non-terminal residue" evidence="1">
    <location>
        <position position="520"/>
    </location>
</feature>
<dbReference type="Proteomes" id="UP000030655">
    <property type="component" value="Unassembled WGS sequence"/>
</dbReference>
<dbReference type="OrthoDB" id="2195759at2759"/>
<sequence length="520" mass="61255">MAVFSEEHFKIFKLIESNEFAEALDLISQMEKKEPLNDETMLIKAYLLIETDNLLEADRIYKPTKSTILAGFVKRICWALNKIVDFKVLSGTSIEDQYESAILSGDYISAKKCGISLLKERSIYLVMALILLYNRDRNENDLILLESAIKKEPKYTNILVLLVKLDILIDFVISSIQKINKRDFLFHYMIQLIYLKYPEKRDDLISQANFLNVRTENELINFLIDKLDSWDIYEIALEKNIEIKERKSFNFSMYKFRKENNADVANELLKSTHSFEIIEKILNLMNKNNIPQEYLSIYKFEENNIKDSYQNYINSKSLFNLKCLLYHLIASKKDNYLVLALFLARNEKDSFENFDIQMIFLFLCRFFLLIKPIKEIFEELNIKTIQHENFSFIWNDITLKSGKSFPLKSTYLNLHMQNLNVINNLVNHFIQTGKLDHAYDMLITKDSLCNSVYYNEVISNKLIATEKEHGFSYLLGKECSYLFAKLTKNHFENLQVNNLFSEVDGKEITEFLENDLFDLK</sequence>
<dbReference type="EMBL" id="KK365184">
    <property type="protein sequence ID" value="KCZ80391.1"/>
    <property type="molecule type" value="Genomic_DNA"/>
</dbReference>
<evidence type="ECO:0000313" key="1">
    <source>
        <dbReference type="EMBL" id="KCZ80391.1"/>
    </source>
</evidence>
<evidence type="ECO:0000313" key="2">
    <source>
        <dbReference type="Proteomes" id="UP000030655"/>
    </source>
</evidence>
<proteinExistence type="predicted"/>